<evidence type="ECO:0000256" key="1">
    <source>
        <dbReference type="ARBA" id="ARBA00004370"/>
    </source>
</evidence>
<dbReference type="InterPro" id="IPR039910">
    <property type="entry name" value="D15-like"/>
</dbReference>
<evidence type="ECO:0000256" key="7">
    <source>
        <dbReference type="ARBA" id="ARBA00023237"/>
    </source>
</evidence>
<gene>
    <name evidence="8" type="primary">bamA</name>
    <name evidence="11" type="ORF">C8D86_11717</name>
</gene>
<dbReference type="Pfam" id="PF07244">
    <property type="entry name" value="POTRA"/>
    <property type="match status" value="5"/>
</dbReference>
<comment type="caution">
    <text evidence="11">The sequence shown here is derived from an EMBL/GenBank/DDBJ whole genome shotgun (WGS) entry which is preliminary data.</text>
</comment>
<dbReference type="PANTHER" id="PTHR12815:SF23">
    <property type="entry name" value="OUTER MEMBRANE PROTEIN ASSEMBLY FACTOR BAMA"/>
    <property type="match status" value="1"/>
</dbReference>
<comment type="function">
    <text evidence="8">Part of the outer membrane protein assembly complex, which is involved in assembly and insertion of beta-barrel proteins into the outer membrane.</text>
</comment>
<feature type="domain" description="POTRA" evidence="10">
    <location>
        <begin position="347"/>
        <end position="421"/>
    </location>
</feature>
<dbReference type="RefSeq" id="WP_170131843.1">
    <property type="nucleotide sequence ID" value="NZ_LR699114.1"/>
</dbReference>
<keyword evidence="12" id="KW-1185">Reference proteome</keyword>
<keyword evidence="7 8" id="KW-0998">Cell outer membrane</keyword>
<dbReference type="InterPro" id="IPR010827">
    <property type="entry name" value="BamA/TamA_POTRA"/>
</dbReference>
<evidence type="ECO:0000256" key="5">
    <source>
        <dbReference type="ARBA" id="ARBA00022737"/>
    </source>
</evidence>
<dbReference type="PIRSF" id="PIRSF006076">
    <property type="entry name" value="OM_assembly_OMP85"/>
    <property type="match status" value="1"/>
</dbReference>
<protein>
    <recommendedName>
        <fullName evidence="8 9">Outer membrane protein assembly factor BamA</fullName>
    </recommendedName>
</protein>
<comment type="subcellular location">
    <subcellularLocation>
        <location evidence="8">Cell outer membrane</location>
    </subcellularLocation>
    <subcellularLocation>
        <location evidence="1">Membrane</location>
    </subcellularLocation>
</comment>
<feature type="chain" id="PRO_5017094912" description="Outer membrane protein assembly factor BamA" evidence="8">
    <location>
        <begin position="21"/>
        <end position="779"/>
    </location>
</feature>
<dbReference type="InterPro" id="IPR023707">
    <property type="entry name" value="OM_assembly_BamA"/>
</dbReference>
<reference evidence="11 12" key="1">
    <citation type="submission" date="2018-07" db="EMBL/GenBank/DDBJ databases">
        <title>Genomic Encyclopedia of Type Strains, Phase IV (KMG-IV): sequencing the most valuable type-strain genomes for metagenomic binning, comparative biology and taxonomic classification.</title>
        <authorList>
            <person name="Goeker M."/>
        </authorList>
    </citation>
    <scope>NUCLEOTIDE SEQUENCE [LARGE SCALE GENOMIC DNA]</scope>
    <source>
        <strain evidence="11 12">DSM 16500</strain>
    </source>
</reference>
<dbReference type="Proteomes" id="UP000254720">
    <property type="component" value="Unassembled WGS sequence"/>
</dbReference>
<proteinExistence type="inferred from homology"/>
<dbReference type="PANTHER" id="PTHR12815">
    <property type="entry name" value="SORTING AND ASSEMBLY MACHINERY SAMM50 PROTEIN FAMILY MEMBER"/>
    <property type="match status" value="1"/>
</dbReference>
<feature type="domain" description="POTRA" evidence="10">
    <location>
        <begin position="92"/>
        <end position="172"/>
    </location>
</feature>
<dbReference type="HAMAP" id="MF_01430">
    <property type="entry name" value="OM_assembly_BamA"/>
    <property type="match status" value="1"/>
</dbReference>
<evidence type="ECO:0000313" key="11">
    <source>
        <dbReference type="EMBL" id="RDI41801.1"/>
    </source>
</evidence>
<evidence type="ECO:0000256" key="2">
    <source>
        <dbReference type="ARBA" id="ARBA00022452"/>
    </source>
</evidence>
<dbReference type="EMBL" id="QQAX01000017">
    <property type="protein sequence ID" value="RDI41801.1"/>
    <property type="molecule type" value="Genomic_DNA"/>
</dbReference>
<organism evidence="11 12">
    <name type="scientific">Aquicella lusitana</name>
    <dbReference type="NCBI Taxonomy" id="254246"/>
    <lineage>
        <taxon>Bacteria</taxon>
        <taxon>Pseudomonadati</taxon>
        <taxon>Pseudomonadota</taxon>
        <taxon>Gammaproteobacteria</taxon>
        <taxon>Legionellales</taxon>
        <taxon>Coxiellaceae</taxon>
        <taxon>Aquicella</taxon>
    </lineage>
</organism>
<name>A0A370GDN7_9COXI</name>
<dbReference type="Pfam" id="PF01103">
    <property type="entry name" value="Omp85"/>
    <property type="match status" value="1"/>
</dbReference>
<evidence type="ECO:0000256" key="6">
    <source>
        <dbReference type="ARBA" id="ARBA00023136"/>
    </source>
</evidence>
<comment type="subunit">
    <text evidence="8">Part of the Bam complex.</text>
</comment>
<feature type="domain" description="POTRA" evidence="10">
    <location>
        <begin position="24"/>
        <end position="91"/>
    </location>
</feature>
<evidence type="ECO:0000259" key="10">
    <source>
        <dbReference type="PROSITE" id="PS51779"/>
    </source>
</evidence>
<evidence type="ECO:0000256" key="8">
    <source>
        <dbReference type="HAMAP-Rule" id="MF_01430"/>
    </source>
</evidence>
<dbReference type="InterPro" id="IPR034746">
    <property type="entry name" value="POTRA"/>
</dbReference>
<dbReference type="InterPro" id="IPR000184">
    <property type="entry name" value="Bac_surfAg_D15"/>
</dbReference>
<dbReference type="GO" id="GO:0051205">
    <property type="term" value="P:protein insertion into membrane"/>
    <property type="evidence" value="ECO:0007669"/>
    <property type="project" value="UniProtKB-UniRule"/>
</dbReference>
<evidence type="ECO:0000256" key="9">
    <source>
        <dbReference type="NCBIfam" id="TIGR03303"/>
    </source>
</evidence>
<evidence type="ECO:0000256" key="4">
    <source>
        <dbReference type="ARBA" id="ARBA00022729"/>
    </source>
</evidence>
<keyword evidence="3 8" id="KW-0812">Transmembrane</keyword>
<feature type="domain" description="POTRA" evidence="10">
    <location>
        <begin position="266"/>
        <end position="344"/>
    </location>
</feature>
<dbReference type="Gene3D" id="2.40.160.50">
    <property type="entry name" value="membrane protein fhac: a member of the omp85/tpsb transporter family"/>
    <property type="match status" value="1"/>
</dbReference>
<evidence type="ECO:0000256" key="3">
    <source>
        <dbReference type="ARBA" id="ARBA00022692"/>
    </source>
</evidence>
<dbReference type="AlphaFoldDB" id="A0A370GDN7"/>
<dbReference type="GO" id="GO:0043165">
    <property type="term" value="P:Gram-negative-bacterium-type cell outer membrane assembly"/>
    <property type="evidence" value="ECO:0007669"/>
    <property type="project" value="UniProtKB-UniRule"/>
</dbReference>
<keyword evidence="4 8" id="KW-0732">Signal</keyword>
<feature type="domain" description="POTRA" evidence="10">
    <location>
        <begin position="175"/>
        <end position="263"/>
    </location>
</feature>
<feature type="signal peptide" evidence="8">
    <location>
        <begin position="1"/>
        <end position="20"/>
    </location>
</feature>
<comment type="similarity">
    <text evidence="8">Belongs to the BamA family.</text>
</comment>
<evidence type="ECO:0000313" key="12">
    <source>
        <dbReference type="Proteomes" id="UP000254720"/>
    </source>
</evidence>
<keyword evidence="5 8" id="KW-0677">Repeat</keyword>
<dbReference type="PROSITE" id="PS51779">
    <property type="entry name" value="POTRA"/>
    <property type="match status" value="5"/>
</dbReference>
<keyword evidence="2 8" id="KW-1134">Transmembrane beta strand</keyword>
<keyword evidence="6 8" id="KW-0472">Membrane</keyword>
<sequence length="779" mass="87412" precursor="true">MKKLAYLIILLSQFIVAAWAQQAFVVRNIEIEGLQRVSSATVESYLPIKRGQTLQPAKTAAILRALYQTGFFDRITLSRANGTLIIHVVERPTIGQLKISGNSIIPTDKLTSVMKSLDVAEGRVYNPVILDKIKQSLLNQYYQLGRYNARVDINTTPMPRNRVMVNINISEGLVAKIRRISIIGNHAFDEKTLINQMTLTTVGLFTFVTQTDRYSEAKLDESLEKLRAFYMDHGYIRFEVKSAQAEVTPDRKSVYINIVVKEGEPYTVKSYDIEGKMVVPREDMMKLVHVKPGETFSRQKVLDTEKDITKLLGDHGYMFASISLRPQVDESTHEVALVFVINPGKRTYVRHITFSDNNRTNDVVLRREMQQWEAAPASTTKLEESKHRLNLLPYLKEVDMSVTPVEGVDDQVDVNYKVKEESSAQASFKIGYSQLYRTILGVGFNQKNVFGTGNTFGINLSRSRYEQFYSVDYTNPYYTADGISRSFNLTMSRVDPRGAGVGSGYTANEYGFGVLYGIPVGQEIGVINRIQAGLGYQNTLINLNQDLSKTSSQVATFVNRHGRHFQELDMKLGYTRDSRDKALFPTRGGLQTLFLDGYAPLDSNSLSFYTINYHGKWYAPLTDEFILTSRADLGYGNSLHGARNYPFFKNYYAGGIDSVRGYQGYTLGPRDSNDNPYGGNMLVDASIGLIFPNYLTENLRTSAFVDAGNVYTSLNNRGFGGKSTDAGPIRYSIGLEADWITPFGPIQFSLAKPLNRQKGKGGNRGDQEEVFQFALGANF</sequence>
<dbReference type="Gene3D" id="3.10.20.310">
    <property type="entry name" value="membrane protein fhac"/>
    <property type="match status" value="5"/>
</dbReference>
<accession>A0A370GDN7</accession>
<dbReference type="NCBIfam" id="TIGR03303">
    <property type="entry name" value="OM_YaeT"/>
    <property type="match status" value="1"/>
</dbReference>
<dbReference type="GO" id="GO:1990063">
    <property type="term" value="C:Bam protein complex"/>
    <property type="evidence" value="ECO:0007669"/>
    <property type="project" value="TreeGrafter"/>
</dbReference>